<dbReference type="PROSITE" id="PS00421">
    <property type="entry name" value="TM4_1"/>
    <property type="match status" value="1"/>
</dbReference>
<dbReference type="EMBL" id="KQ435788">
    <property type="protein sequence ID" value="KOX74524.1"/>
    <property type="molecule type" value="Genomic_DNA"/>
</dbReference>
<evidence type="ECO:0000256" key="5">
    <source>
        <dbReference type="ARBA" id="ARBA00023136"/>
    </source>
</evidence>
<dbReference type="AlphaFoldDB" id="A0A0N0U580"/>
<evidence type="ECO:0000313" key="8">
    <source>
        <dbReference type="EMBL" id="KOX74524.1"/>
    </source>
</evidence>
<keyword evidence="9" id="KW-1185">Reference proteome</keyword>
<dbReference type="SUPFAM" id="SSF48652">
    <property type="entry name" value="Tetraspanin"/>
    <property type="match status" value="1"/>
</dbReference>
<gene>
    <name evidence="8" type="ORF">WN51_00589</name>
</gene>
<proteinExistence type="inferred from homology"/>
<feature type="transmembrane region" description="Helical" evidence="7">
    <location>
        <begin position="86"/>
        <end position="104"/>
    </location>
</feature>
<evidence type="ECO:0000256" key="6">
    <source>
        <dbReference type="SAM" id="MobiDB-lite"/>
    </source>
</evidence>
<comment type="similarity">
    <text evidence="2">Belongs to the tetraspanin (TM4SF) family.</text>
</comment>
<feature type="transmembrane region" description="Helical" evidence="7">
    <location>
        <begin position="159"/>
        <end position="183"/>
    </location>
</feature>
<dbReference type="OrthoDB" id="5870230at2759"/>
<keyword evidence="3 7" id="KW-0812">Transmembrane</keyword>
<dbReference type="STRING" id="166423.A0A0N0U580"/>
<sequence length="370" mass="40902">MNSKREGESAPFPKQMTSGPSSKQSPSAVSFRLYAVGFFVGVRDTIRLRSLAKNSGKLQELEIGTSIFLVSLCGEKAIEKDIIRQLAGWTVLTIGACLLCEPSKGYLLNLFVPDATPHETINLIAYSLLGLGCTVLTVGFFGCRAALHGNQCILATYMSMLVALIVTELVTAAVGGLMTFQILSGLEERLINKLVVDYGHESTSDIPFSHSLDFAQYKFNCCGIYGYGDYNGTAWWRDAQISGNRRQVPLTCCVLKNIEVVNTESPMSVVSRVFNKDTEKPWLNPKPIDEVACQVEDEEGHDGYRHKEGCLPKVTSWLQCESFTLVFLGMAMAGIQVYIRYNNFGFPLSNDKGHAGGLRCQKYNTKRKRN</sequence>
<protein>
    <submittedName>
        <fullName evidence="8">Tetraspanin-15</fullName>
    </submittedName>
</protein>
<feature type="compositionally biased region" description="Polar residues" evidence="6">
    <location>
        <begin position="15"/>
        <end position="26"/>
    </location>
</feature>
<evidence type="ECO:0000256" key="4">
    <source>
        <dbReference type="ARBA" id="ARBA00022989"/>
    </source>
</evidence>
<dbReference type="PRINTS" id="PR00259">
    <property type="entry name" value="TMFOUR"/>
</dbReference>
<organism evidence="8 9">
    <name type="scientific">Melipona quadrifasciata</name>
    <dbReference type="NCBI Taxonomy" id="166423"/>
    <lineage>
        <taxon>Eukaryota</taxon>
        <taxon>Metazoa</taxon>
        <taxon>Ecdysozoa</taxon>
        <taxon>Arthropoda</taxon>
        <taxon>Hexapoda</taxon>
        <taxon>Insecta</taxon>
        <taxon>Pterygota</taxon>
        <taxon>Neoptera</taxon>
        <taxon>Endopterygota</taxon>
        <taxon>Hymenoptera</taxon>
        <taxon>Apocrita</taxon>
        <taxon>Aculeata</taxon>
        <taxon>Apoidea</taxon>
        <taxon>Anthophila</taxon>
        <taxon>Apidae</taxon>
        <taxon>Melipona</taxon>
    </lineage>
</organism>
<dbReference type="InterPro" id="IPR018503">
    <property type="entry name" value="Tetraspanin_CS"/>
</dbReference>
<evidence type="ECO:0000256" key="7">
    <source>
        <dbReference type="SAM" id="Phobius"/>
    </source>
</evidence>
<comment type="subcellular location">
    <subcellularLocation>
        <location evidence="1">Membrane</location>
        <topology evidence="1">Multi-pass membrane protein</topology>
    </subcellularLocation>
</comment>
<dbReference type="PANTHER" id="PTHR19282:SF544">
    <property type="entry name" value="TETRASPANIN"/>
    <property type="match status" value="1"/>
</dbReference>
<evidence type="ECO:0000256" key="2">
    <source>
        <dbReference type="ARBA" id="ARBA00006840"/>
    </source>
</evidence>
<name>A0A0N0U580_9HYME</name>
<dbReference type="Pfam" id="PF00335">
    <property type="entry name" value="Tetraspanin"/>
    <property type="match status" value="1"/>
</dbReference>
<feature type="transmembrane region" description="Helical" evidence="7">
    <location>
        <begin position="124"/>
        <end position="147"/>
    </location>
</feature>
<accession>A0A0N0U580</accession>
<evidence type="ECO:0000256" key="1">
    <source>
        <dbReference type="ARBA" id="ARBA00004141"/>
    </source>
</evidence>
<dbReference type="InterPro" id="IPR018499">
    <property type="entry name" value="Tetraspanin/Peripherin"/>
</dbReference>
<dbReference type="GO" id="GO:0005886">
    <property type="term" value="C:plasma membrane"/>
    <property type="evidence" value="ECO:0007669"/>
    <property type="project" value="TreeGrafter"/>
</dbReference>
<evidence type="ECO:0000313" key="9">
    <source>
        <dbReference type="Proteomes" id="UP000053105"/>
    </source>
</evidence>
<dbReference type="InterPro" id="IPR008952">
    <property type="entry name" value="Tetraspanin_EC2_sf"/>
</dbReference>
<evidence type="ECO:0000256" key="3">
    <source>
        <dbReference type="ARBA" id="ARBA00022692"/>
    </source>
</evidence>
<keyword evidence="5 7" id="KW-0472">Membrane</keyword>
<reference evidence="8 9" key="1">
    <citation type="submission" date="2015-07" db="EMBL/GenBank/DDBJ databases">
        <title>The genome of Melipona quadrifasciata.</title>
        <authorList>
            <person name="Pan H."/>
            <person name="Kapheim K."/>
        </authorList>
    </citation>
    <scope>NUCLEOTIDE SEQUENCE [LARGE SCALE GENOMIC DNA]</scope>
    <source>
        <strain evidence="8">0111107301</strain>
        <tissue evidence="8">Whole body</tissue>
    </source>
</reference>
<keyword evidence="4 7" id="KW-1133">Transmembrane helix</keyword>
<dbReference type="Proteomes" id="UP000053105">
    <property type="component" value="Unassembled WGS sequence"/>
</dbReference>
<dbReference type="Gene3D" id="1.10.1450.10">
    <property type="entry name" value="Tetraspanin"/>
    <property type="match status" value="1"/>
</dbReference>
<feature type="region of interest" description="Disordered" evidence="6">
    <location>
        <begin position="1"/>
        <end position="26"/>
    </location>
</feature>
<dbReference type="PANTHER" id="PTHR19282">
    <property type="entry name" value="TETRASPANIN"/>
    <property type="match status" value="1"/>
</dbReference>